<keyword evidence="2" id="KW-1185">Reference proteome</keyword>
<sequence>MWERLKKFFKHSETLFWARLQMAAGAIAGLVTYVDPSVIAPILPAEWFPAFLVINGIATEYLRRRRASDLE</sequence>
<dbReference type="EMBL" id="CP107716">
    <property type="protein sequence ID" value="UYQ70955.1"/>
    <property type="molecule type" value="Genomic_DNA"/>
</dbReference>
<reference evidence="1" key="1">
    <citation type="submission" date="2022-10" db="EMBL/GenBank/DDBJ databases">
        <title>YIM 151497 complete genome.</title>
        <authorList>
            <person name="Chen X."/>
        </authorList>
    </citation>
    <scope>NUCLEOTIDE SEQUENCE</scope>
    <source>
        <strain evidence="1">YIM 151497</strain>
    </source>
</reference>
<proteinExistence type="predicted"/>
<name>A0ABY6IMJ8_9HYPH</name>
<organism evidence="1 2">
    <name type="scientific">Pelagibacterium flavum</name>
    <dbReference type="NCBI Taxonomy" id="2984530"/>
    <lineage>
        <taxon>Bacteria</taxon>
        <taxon>Pseudomonadati</taxon>
        <taxon>Pseudomonadota</taxon>
        <taxon>Alphaproteobacteria</taxon>
        <taxon>Hyphomicrobiales</taxon>
        <taxon>Devosiaceae</taxon>
        <taxon>Pelagibacterium</taxon>
    </lineage>
</organism>
<dbReference type="Proteomes" id="UP001163882">
    <property type="component" value="Chromosome"/>
</dbReference>
<evidence type="ECO:0008006" key="3">
    <source>
        <dbReference type="Google" id="ProtNLM"/>
    </source>
</evidence>
<evidence type="ECO:0000313" key="2">
    <source>
        <dbReference type="Proteomes" id="UP001163882"/>
    </source>
</evidence>
<protein>
    <recommendedName>
        <fullName evidence="3">Holin</fullName>
    </recommendedName>
</protein>
<accession>A0ABY6IMJ8</accession>
<gene>
    <name evidence="1" type="ORF">OF122_12895</name>
</gene>
<dbReference type="RefSeq" id="WP_264224619.1">
    <property type="nucleotide sequence ID" value="NZ_CP107716.1"/>
</dbReference>
<evidence type="ECO:0000313" key="1">
    <source>
        <dbReference type="EMBL" id="UYQ70955.1"/>
    </source>
</evidence>